<sequence length="399" mass="46224">MSRSSVGPGRNLVVCCDGTTNEIGKQLSNVLKLYRIAEKSEQQLVFYQPGIGTVAMPDSWGKWRQKAHATFEMATGKGLDRDVLAAYRFLVENYREGDRIYLFGFSRGAYTVRVLAGMIYLVGLLRQHQANFAGYALKAYKNAKEDSNYATAHEFREIVRPYAQVPIEFLGVWDTVSSVIVPVWLSIFPKFHLEELPFASINPAVKVVRHAVAIHEYRRMFRLKNWANSQKFQPNRYSQATNHTKQDLREVWFNGCHSDIGGGFVEEESALSKFPLRWMLAQARNRGLRIRTQMVNHIVLGHPRVNARQYTKPSADGLLHTSLTTGWRLLEFLPKNAHRQEWHERKIWWKRFYFPRGEPRHIPPDSLIHISAIERFKDNEKERPRNWPASYVIEKAEGP</sequence>
<dbReference type="Proteomes" id="UP000252255">
    <property type="component" value="Unassembled WGS sequence"/>
</dbReference>
<dbReference type="SUPFAM" id="SSF53474">
    <property type="entry name" value="alpha/beta-Hydrolases"/>
    <property type="match status" value="2"/>
</dbReference>
<gene>
    <name evidence="2" type="ORF">TH30_19875</name>
</gene>
<evidence type="ECO:0000313" key="3">
    <source>
        <dbReference type="Proteomes" id="UP000252255"/>
    </source>
</evidence>
<evidence type="ECO:0000259" key="1">
    <source>
        <dbReference type="Pfam" id="PF09994"/>
    </source>
</evidence>
<dbReference type="EMBL" id="JPWI01000015">
    <property type="protein sequence ID" value="RCK43272.1"/>
    <property type="molecule type" value="Genomic_DNA"/>
</dbReference>
<dbReference type="PANTHER" id="PTHR33840">
    <property type="match status" value="1"/>
</dbReference>
<feature type="domain" description="T6SS Phospholipase effector Tle1-like catalytic" evidence="1">
    <location>
        <begin position="10"/>
        <end position="282"/>
    </location>
</feature>
<dbReference type="Gene3D" id="3.40.50.1820">
    <property type="entry name" value="alpha/beta hydrolase"/>
    <property type="match status" value="1"/>
</dbReference>
<proteinExistence type="predicted"/>
<accession>A0A367WS49</accession>
<dbReference type="Pfam" id="PF09994">
    <property type="entry name" value="T6SS_Tle1-like_cat"/>
    <property type="match status" value="1"/>
</dbReference>
<name>A0A367WS49_9PROT</name>
<reference evidence="2 3" key="1">
    <citation type="submission" date="2014-07" db="EMBL/GenBank/DDBJ databases">
        <title>Draft genome sequence of Thalassospira profundimaris PR54-5.</title>
        <authorList>
            <person name="Lai Q."/>
            <person name="Shao Z."/>
        </authorList>
    </citation>
    <scope>NUCLEOTIDE SEQUENCE [LARGE SCALE GENOMIC DNA]</scope>
    <source>
        <strain evidence="2 3">PR54-5</strain>
    </source>
</reference>
<dbReference type="InterPro" id="IPR029058">
    <property type="entry name" value="AB_hydrolase_fold"/>
</dbReference>
<dbReference type="PANTHER" id="PTHR33840:SF1">
    <property type="entry name" value="TLE1 PHOSPHOLIPASE DOMAIN-CONTAINING PROTEIN"/>
    <property type="match status" value="1"/>
</dbReference>
<dbReference type="InterPro" id="IPR018712">
    <property type="entry name" value="Tle1-like_cat"/>
</dbReference>
<dbReference type="AlphaFoldDB" id="A0A367WS49"/>
<evidence type="ECO:0000313" key="2">
    <source>
        <dbReference type="EMBL" id="RCK43272.1"/>
    </source>
</evidence>
<organism evidence="2 3">
    <name type="scientific">Thalassospira profundimaris</name>
    <dbReference type="NCBI Taxonomy" id="502049"/>
    <lineage>
        <taxon>Bacteria</taxon>
        <taxon>Pseudomonadati</taxon>
        <taxon>Pseudomonadota</taxon>
        <taxon>Alphaproteobacteria</taxon>
        <taxon>Rhodospirillales</taxon>
        <taxon>Thalassospiraceae</taxon>
        <taxon>Thalassospira</taxon>
    </lineage>
</organism>
<comment type="caution">
    <text evidence="2">The sequence shown here is derived from an EMBL/GenBank/DDBJ whole genome shotgun (WGS) entry which is preliminary data.</text>
</comment>
<protein>
    <recommendedName>
        <fullName evidence="1">T6SS Phospholipase effector Tle1-like catalytic domain-containing protein</fullName>
    </recommendedName>
</protein>